<reference evidence="2 3" key="1">
    <citation type="submission" date="2016-01" db="EMBL/GenBank/DDBJ databases">
        <title>Genome sequence of Oerskovia enterophila VJag, an agar and cellulose degrading bacterium.</title>
        <authorList>
            <person name="Poehlein A."/>
            <person name="Jag V."/>
            <person name="Bengelsdorf F."/>
            <person name="Duerre P."/>
            <person name="Daniel R."/>
        </authorList>
    </citation>
    <scope>NUCLEOTIDE SEQUENCE [LARGE SCALE GENOMIC DNA]</scope>
    <source>
        <strain evidence="2 3">VJag</strain>
    </source>
</reference>
<accession>A0A163RF73</accession>
<dbReference type="PROSITE" id="PS51257">
    <property type="entry name" value="PROKAR_LIPOPROTEIN"/>
    <property type="match status" value="1"/>
</dbReference>
<dbReference type="AlphaFoldDB" id="A0A163RF73"/>
<sequence length="192" mass="19454">MARSHRPLSLVAACALLVPLLAGCGGATQEAPQPAATSQPAEITDDGVSVTLTVPAGWDRAGQDAPLVVRTEKPFGDPGFTANVVVTTEPPGGSTLTEQTAAAADYLAETADWTVDPTQPGPIELAGLPAHRFGGTRTVDGVEVSQVETIVEVATSTGTAFVFVTESFATQDADGAAQARAVTDSLVVTPVG</sequence>
<keyword evidence="1" id="KW-0732">Signal</keyword>
<feature type="signal peptide" evidence="1">
    <location>
        <begin position="1"/>
        <end position="22"/>
    </location>
</feature>
<gene>
    <name evidence="2" type="ORF">OJAG_21140</name>
</gene>
<dbReference type="OrthoDB" id="9937814at2"/>
<organism evidence="2 3">
    <name type="scientific">Oerskovia enterophila</name>
    <dbReference type="NCBI Taxonomy" id="43678"/>
    <lineage>
        <taxon>Bacteria</taxon>
        <taxon>Bacillati</taxon>
        <taxon>Actinomycetota</taxon>
        <taxon>Actinomycetes</taxon>
        <taxon>Micrococcales</taxon>
        <taxon>Cellulomonadaceae</taxon>
        <taxon>Oerskovia</taxon>
    </lineage>
</organism>
<name>A0A163RF73_9CELL</name>
<proteinExistence type="predicted"/>
<dbReference type="RefSeq" id="WP_068708566.1">
    <property type="nucleotide sequence ID" value="NZ_LRIE01000073.1"/>
</dbReference>
<evidence type="ECO:0000313" key="3">
    <source>
        <dbReference type="Proteomes" id="UP000076447"/>
    </source>
</evidence>
<evidence type="ECO:0000256" key="1">
    <source>
        <dbReference type="SAM" id="SignalP"/>
    </source>
</evidence>
<evidence type="ECO:0008006" key="4">
    <source>
        <dbReference type="Google" id="ProtNLM"/>
    </source>
</evidence>
<comment type="caution">
    <text evidence="2">The sequence shown here is derived from an EMBL/GenBank/DDBJ whole genome shotgun (WGS) entry which is preliminary data.</text>
</comment>
<dbReference type="EMBL" id="LRIE01000073">
    <property type="protein sequence ID" value="KZM35146.1"/>
    <property type="molecule type" value="Genomic_DNA"/>
</dbReference>
<dbReference type="Gene3D" id="3.40.1000.10">
    <property type="entry name" value="Mog1/PsbP, alpha/beta/alpha sandwich"/>
    <property type="match status" value="1"/>
</dbReference>
<evidence type="ECO:0000313" key="2">
    <source>
        <dbReference type="EMBL" id="KZM35146.1"/>
    </source>
</evidence>
<dbReference type="PATRIC" id="fig|43678.3.peg.2204"/>
<protein>
    <recommendedName>
        <fullName evidence="4">Lipoprotein LpqN</fullName>
    </recommendedName>
</protein>
<dbReference type="Proteomes" id="UP000076447">
    <property type="component" value="Unassembled WGS sequence"/>
</dbReference>
<feature type="chain" id="PRO_5039010913" description="Lipoprotein LpqN" evidence="1">
    <location>
        <begin position="23"/>
        <end position="192"/>
    </location>
</feature>